<evidence type="ECO:0000256" key="1">
    <source>
        <dbReference type="SAM" id="MobiDB-lite"/>
    </source>
</evidence>
<dbReference type="EMBL" id="OZ034815">
    <property type="protein sequence ID" value="CAL1369183.1"/>
    <property type="molecule type" value="Genomic_DNA"/>
</dbReference>
<gene>
    <name evidence="2" type="ORF">LTRI10_LOCUS11929</name>
</gene>
<keyword evidence="3" id="KW-1185">Reference proteome</keyword>
<proteinExistence type="predicted"/>
<name>A0AAV2D7Z5_9ROSI</name>
<evidence type="ECO:0000313" key="2">
    <source>
        <dbReference type="EMBL" id="CAL1369183.1"/>
    </source>
</evidence>
<feature type="compositionally biased region" description="Basic and acidic residues" evidence="1">
    <location>
        <begin position="122"/>
        <end position="132"/>
    </location>
</feature>
<accession>A0AAV2D7Z5</accession>
<dbReference type="Proteomes" id="UP001497516">
    <property type="component" value="Chromosome 2"/>
</dbReference>
<reference evidence="2 3" key="1">
    <citation type="submission" date="2024-04" db="EMBL/GenBank/DDBJ databases">
        <authorList>
            <person name="Fracassetti M."/>
        </authorList>
    </citation>
    <scope>NUCLEOTIDE SEQUENCE [LARGE SCALE GENOMIC DNA]</scope>
</reference>
<dbReference type="AlphaFoldDB" id="A0AAV2D7Z5"/>
<sequence length="257" mass="27373">MTSTPSAFATAVAASTTEPQPLQLETVTLGTMPEKVTQPPRELLPSATEEKVTSAITCTAGEGLTSKQRSQEELALAPTSLLLTTATIDSVSAAFLLAAATASTVATPSSIIAIITGHGATDDEWGRNKTTDNDGSSGGEEAEVEGGIMQLKLLMGGGYVLHEVHGGGMKGGHGNSFFHDLIRDMAEGMHGQVHFIHGKLRWEDGNWPTPVTQEGDVKVDDGFFQVPGRNWKFRKRGRHQQTSILFAIVNNFFIDPG</sequence>
<organism evidence="2 3">
    <name type="scientific">Linum trigynum</name>
    <dbReference type="NCBI Taxonomy" id="586398"/>
    <lineage>
        <taxon>Eukaryota</taxon>
        <taxon>Viridiplantae</taxon>
        <taxon>Streptophyta</taxon>
        <taxon>Embryophyta</taxon>
        <taxon>Tracheophyta</taxon>
        <taxon>Spermatophyta</taxon>
        <taxon>Magnoliopsida</taxon>
        <taxon>eudicotyledons</taxon>
        <taxon>Gunneridae</taxon>
        <taxon>Pentapetalae</taxon>
        <taxon>rosids</taxon>
        <taxon>fabids</taxon>
        <taxon>Malpighiales</taxon>
        <taxon>Linaceae</taxon>
        <taxon>Linum</taxon>
    </lineage>
</organism>
<protein>
    <submittedName>
        <fullName evidence="2">Uncharacterized protein</fullName>
    </submittedName>
</protein>
<feature type="region of interest" description="Disordered" evidence="1">
    <location>
        <begin position="122"/>
        <end position="143"/>
    </location>
</feature>
<evidence type="ECO:0000313" key="3">
    <source>
        <dbReference type="Proteomes" id="UP001497516"/>
    </source>
</evidence>